<dbReference type="InterPro" id="IPR014756">
    <property type="entry name" value="Ig_E-set"/>
</dbReference>
<evidence type="ECO:0000256" key="1">
    <source>
        <dbReference type="ARBA" id="ARBA00022729"/>
    </source>
</evidence>
<proteinExistence type="predicted"/>
<name>A0A2A5WCD9_9GAMM</name>
<evidence type="ECO:0000259" key="4">
    <source>
        <dbReference type="Pfam" id="PF04234"/>
    </source>
</evidence>
<protein>
    <recommendedName>
        <fullName evidence="4">CopC domain-containing protein</fullName>
    </recommendedName>
</protein>
<dbReference type="InterPro" id="IPR014755">
    <property type="entry name" value="Cu-Rt/internalin_Ig-like"/>
</dbReference>
<dbReference type="Pfam" id="PF04234">
    <property type="entry name" value="CopC"/>
    <property type="match status" value="1"/>
</dbReference>
<reference evidence="5 6" key="1">
    <citation type="submission" date="2017-08" db="EMBL/GenBank/DDBJ databases">
        <title>Fine stratification of microbial communities through a metagenomic profile of the photic zone.</title>
        <authorList>
            <person name="Haro-Moreno J.M."/>
            <person name="Lopez-Perez M."/>
            <person name="De La Torre J."/>
            <person name="Picazo A."/>
            <person name="Camacho A."/>
            <person name="Rodriguez-Valera F."/>
        </authorList>
    </citation>
    <scope>NUCLEOTIDE SEQUENCE [LARGE SCALE GENOMIC DNA]</scope>
    <source>
        <strain evidence="5">MED-G28</strain>
    </source>
</reference>
<dbReference type="Gene3D" id="2.60.40.1220">
    <property type="match status" value="1"/>
</dbReference>
<dbReference type="GO" id="GO:0042597">
    <property type="term" value="C:periplasmic space"/>
    <property type="evidence" value="ECO:0007669"/>
    <property type="project" value="InterPro"/>
</dbReference>
<evidence type="ECO:0000256" key="2">
    <source>
        <dbReference type="ARBA" id="ARBA00023008"/>
    </source>
</evidence>
<dbReference type="InterPro" id="IPR007348">
    <property type="entry name" value="CopC_dom"/>
</dbReference>
<gene>
    <name evidence="5" type="ORF">CNF02_05305</name>
</gene>
<feature type="domain" description="CopC" evidence="4">
    <location>
        <begin position="45"/>
        <end position="133"/>
    </location>
</feature>
<evidence type="ECO:0000313" key="5">
    <source>
        <dbReference type="EMBL" id="PDH34215.1"/>
    </source>
</evidence>
<feature type="chain" id="PRO_5012720896" description="CopC domain-containing protein" evidence="3">
    <location>
        <begin position="25"/>
        <end position="196"/>
    </location>
</feature>
<dbReference type="GO" id="GO:0046688">
    <property type="term" value="P:response to copper ion"/>
    <property type="evidence" value="ECO:0007669"/>
    <property type="project" value="InterPro"/>
</dbReference>
<organism evidence="5 6">
    <name type="scientific">OM182 bacterium MED-G28</name>
    <dbReference type="NCBI Taxonomy" id="1986256"/>
    <lineage>
        <taxon>Bacteria</taxon>
        <taxon>Pseudomonadati</taxon>
        <taxon>Pseudomonadota</taxon>
        <taxon>Gammaproteobacteria</taxon>
        <taxon>OMG group</taxon>
        <taxon>OM182 clade</taxon>
    </lineage>
</organism>
<feature type="signal peptide" evidence="3">
    <location>
        <begin position="1"/>
        <end position="24"/>
    </location>
</feature>
<keyword evidence="2" id="KW-0186">Copper</keyword>
<comment type="caution">
    <text evidence="5">The sequence shown here is derived from an EMBL/GenBank/DDBJ whole genome shotgun (WGS) entry which is preliminary data.</text>
</comment>
<dbReference type="Proteomes" id="UP000219329">
    <property type="component" value="Unassembled WGS sequence"/>
</dbReference>
<dbReference type="GO" id="GO:0005507">
    <property type="term" value="F:copper ion binding"/>
    <property type="evidence" value="ECO:0007669"/>
    <property type="project" value="InterPro"/>
</dbReference>
<keyword evidence="1 3" id="KW-0732">Signal</keyword>
<dbReference type="SUPFAM" id="SSF81296">
    <property type="entry name" value="E set domains"/>
    <property type="match status" value="1"/>
</dbReference>
<accession>A0A2A5WCD9</accession>
<evidence type="ECO:0000313" key="6">
    <source>
        <dbReference type="Proteomes" id="UP000219329"/>
    </source>
</evidence>
<dbReference type="EMBL" id="NTJZ01000004">
    <property type="protein sequence ID" value="PDH34215.1"/>
    <property type="molecule type" value="Genomic_DNA"/>
</dbReference>
<dbReference type="AlphaFoldDB" id="A0A2A5WCD9"/>
<evidence type="ECO:0000256" key="3">
    <source>
        <dbReference type="SAM" id="SignalP"/>
    </source>
</evidence>
<sequence length="196" mass="21736">MKQGILQKLTLFAFCICIGSTVCAQPFATSAHEQPADTTGIVAKTESNPPNDAVLISAPKHLNIVFPSAVRLVKLTLRNEQRDWVDISFRYSPSANVSYEWILPSLAPSVYYTADWAILAANDRLVRGSFSFSFGPNAQPPSVARAAEEALLQQRYGDPSIRYVAPPRTQIIINQDPPSYDPPFTIKLERDQNNQN</sequence>